<keyword evidence="4" id="KW-1185">Reference proteome</keyword>
<keyword evidence="2" id="KW-1133">Transmembrane helix</keyword>
<dbReference type="OrthoDB" id="413079at2759"/>
<feature type="region of interest" description="Disordered" evidence="1">
    <location>
        <begin position="21"/>
        <end position="47"/>
    </location>
</feature>
<dbReference type="InParanoid" id="A0A2H3EPM7"/>
<evidence type="ECO:0000256" key="1">
    <source>
        <dbReference type="SAM" id="MobiDB-lite"/>
    </source>
</evidence>
<protein>
    <submittedName>
        <fullName evidence="3">Uncharacterized protein</fullName>
    </submittedName>
</protein>
<accession>A0A2H3EPM7</accession>
<keyword evidence="2" id="KW-0812">Transmembrane</keyword>
<keyword evidence="2" id="KW-0472">Membrane</keyword>
<sequence length="276" mass="30260">MLSFSAVVKPDHLGEEAVDLSQSIDYTAPPGHKARKTPTSAENGGAYELHPLPEYFTEPSVLRNDSTTDITLTDLVPEQSSPVLGNVHLKSCIAAATSTGVVVPLSTIKRRLSNLKGRRATGGRQIFISRPSVGAFSWLNLIKGFVLGAGANVRWRALSHPFRLWFWHALAGFGIALQNAQGNGLIGSLKEHKTTKLNTLHAAYGEQSIVIRDRPTLRLPRSWRVCFTISRHPLSYERHWPYHFIISAGIAVSNSVVLALVFRFKTQEGELSGSAT</sequence>
<name>A0A2H3EPM7_ARMGA</name>
<dbReference type="EMBL" id="KZ293645">
    <property type="protein sequence ID" value="PBL02618.1"/>
    <property type="molecule type" value="Genomic_DNA"/>
</dbReference>
<dbReference type="Proteomes" id="UP000217790">
    <property type="component" value="Unassembled WGS sequence"/>
</dbReference>
<evidence type="ECO:0000313" key="4">
    <source>
        <dbReference type="Proteomes" id="UP000217790"/>
    </source>
</evidence>
<dbReference type="STRING" id="47427.A0A2H3EPM7"/>
<evidence type="ECO:0000313" key="3">
    <source>
        <dbReference type="EMBL" id="PBL02618.1"/>
    </source>
</evidence>
<evidence type="ECO:0000256" key="2">
    <source>
        <dbReference type="SAM" id="Phobius"/>
    </source>
</evidence>
<reference evidence="4" key="1">
    <citation type="journal article" date="2017" name="Nat. Ecol. Evol.">
        <title>Genome expansion and lineage-specific genetic innovations in the forest pathogenic fungi Armillaria.</title>
        <authorList>
            <person name="Sipos G."/>
            <person name="Prasanna A.N."/>
            <person name="Walter M.C."/>
            <person name="O'Connor E."/>
            <person name="Balint B."/>
            <person name="Krizsan K."/>
            <person name="Kiss B."/>
            <person name="Hess J."/>
            <person name="Varga T."/>
            <person name="Slot J."/>
            <person name="Riley R."/>
            <person name="Boka B."/>
            <person name="Rigling D."/>
            <person name="Barry K."/>
            <person name="Lee J."/>
            <person name="Mihaltcheva S."/>
            <person name="LaButti K."/>
            <person name="Lipzen A."/>
            <person name="Waldron R."/>
            <person name="Moloney N.M."/>
            <person name="Sperisen C."/>
            <person name="Kredics L."/>
            <person name="Vagvoelgyi C."/>
            <person name="Patrignani A."/>
            <person name="Fitzpatrick D."/>
            <person name="Nagy I."/>
            <person name="Doyle S."/>
            <person name="Anderson J.B."/>
            <person name="Grigoriev I.V."/>
            <person name="Gueldener U."/>
            <person name="Muensterkoetter M."/>
            <person name="Nagy L.G."/>
        </authorList>
    </citation>
    <scope>NUCLEOTIDE SEQUENCE [LARGE SCALE GENOMIC DNA]</scope>
    <source>
        <strain evidence="4">Ar21-2</strain>
    </source>
</reference>
<organism evidence="3 4">
    <name type="scientific">Armillaria gallica</name>
    <name type="common">Bulbous honey fungus</name>
    <name type="synonym">Armillaria bulbosa</name>
    <dbReference type="NCBI Taxonomy" id="47427"/>
    <lineage>
        <taxon>Eukaryota</taxon>
        <taxon>Fungi</taxon>
        <taxon>Dikarya</taxon>
        <taxon>Basidiomycota</taxon>
        <taxon>Agaricomycotina</taxon>
        <taxon>Agaricomycetes</taxon>
        <taxon>Agaricomycetidae</taxon>
        <taxon>Agaricales</taxon>
        <taxon>Marasmiineae</taxon>
        <taxon>Physalacriaceae</taxon>
        <taxon>Armillaria</taxon>
    </lineage>
</organism>
<gene>
    <name evidence="3" type="ORF">ARMGADRAFT_1023819</name>
</gene>
<dbReference type="AlphaFoldDB" id="A0A2H3EPM7"/>
<feature type="transmembrane region" description="Helical" evidence="2">
    <location>
        <begin position="240"/>
        <end position="262"/>
    </location>
</feature>
<proteinExistence type="predicted"/>